<dbReference type="EMBL" id="LHPF02000045">
    <property type="protein sequence ID" value="PSC67902.1"/>
    <property type="molecule type" value="Genomic_DNA"/>
</dbReference>
<evidence type="ECO:0000256" key="2">
    <source>
        <dbReference type="ARBA" id="ARBA00005842"/>
    </source>
</evidence>
<comment type="catalytic activity">
    <reaction evidence="9">
        <text>adenosine(37) in tRNA + dimethylallyl diphosphate = N(6)-dimethylallyladenosine(37) in tRNA + diphosphate</text>
        <dbReference type="Rhea" id="RHEA:26482"/>
        <dbReference type="Rhea" id="RHEA-COMP:10162"/>
        <dbReference type="Rhea" id="RHEA-COMP:10375"/>
        <dbReference type="ChEBI" id="CHEBI:33019"/>
        <dbReference type="ChEBI" id="CHEBI:57623"/>
        <dbReference type="ChEBI" id="CHEBI:74411"/>
        <dbReference type="ChEBI" id="CHEBI:74415"/>
        <dbReference type="EC" id="2.5.1.75"/>
    </reaction>
</comment>
<evidence type="ECO:0000256" key="8">
    <source>
        <dbReference type="ARBA" id="ARBA00022842"/>
    </source>
</evidence>
<evidence type="ECO:0000256" key="1">
    <source>
        <dbReference type="ARBA" id="ARBA00001946"/>
    </source>
</evidence>
<accession>A0A2P6V1C8</accession>
<dbReference type="Gene3D" id="3.40.50.300">
    <property type="entry name" value="P-loop containing nucleotide triphosphate hydrolases"/>
    <property type="match status" value="2"/>
</dbReference>
<dbReference type="GO" id="GO:0005524">
    <property type="term" value="F:ATP binding"/>
    <property type="evidence" value="ECO:0007669"/>
    <property type="project" value="UniProtKB-KW"/>
</dbReference>
<feature type="compositionally biased region" description="Low complexity" evidence="10">
    <location>
        <begin position="527"/>
        <end position="547"/>
    </location>
</feature>
<sequence>MSGTTAAASGSDAPPAAAAAAGSVGTPVSASGRTKVLVLTGPTAVGKTKASLALAAALGGEIISADSVQVYKGLDIGSDKIRPEERRGVPHHLLDVLHPQQDFSAGDFFEAARAAAEDILGRGKVPIVVGGTGFYLRWFIHGKPSTPPATPASEAAALARLEQAYAEAAAAGGGAPLCPEGRWAAGVALVAALGDPASAERLRGELNNQYRLARVVDILLQTGGRPLAEQDLNEAAPTDYDCRAFFLHRPRVELYRRIDARVEEMVAGGLLTECQEQLLDRGIPPNSHCGSRAIGYRQAGDFLAGCHADPGRLDEAAVVQLVRDIQAASRKLCHRQLNWFRDEEEFRWIDATAGEEAVLAELLERWAAPHHEGGCGANSGRLSKEQELEMRRYVTKLRLFHKGAEATQAALAEAHALAWLGGQKRLVKLAKHRDGRGKGGGGGGGGGAVPALPTAIEVPAAAQGAVAHGAKRGGTGGQPALPPLPHLAQLSAAVGSTHQAPAAKRRKPAPRSLDLLALQMPADWQPAGGTECAAEADAGAAEQQQEQ</sequence>
<dbReference type="InterPro" id="IPR039657">
    <property type="entry name" value="Dimethylallyltransferase"/>
</dbReference>
<organism evidence="11 12">
    <name type="scientific">Micractinium conductrix</name>
    <dbReference type="NCBI Taxonomy" id="554055"/>
    <lineage>
        <taxon>Eukaryota</taxon>
        <taxon>Viridiplantae</taxon>
        <taxon>Chlorophyta</taxon>
        <taxon>core chlorophytes</taxon>
        <taxon>Trebouxiophyceae</taxon>
        <taxon>Chlorellales</taxon>
        <taxon>Chlorellaceae</taxon>
        <taxon>Chlorella clade</taxon>
        <taxon>Micractinium</taxon>
    </lineage>
</organism>
<evidence type="ECO:0000256" key="4">
    <source>
        <dbReference type="ARBA" id="ARBA00022679"/>
    </source>
</evidence>
<evidence type="ECO:0000313" key="12">
    <source>
        <dbReference type="Proteomes" id="UP000239649"/>
    </source>
</evidence>
<evidence type="ECO:0000256" key="5">
    <source>
        <dbReference type="ARBA" id="ARBA00022694"/>
    </source>
</evidence>
<keyword evidence="7" id="KW-0067">ATP-binding</keyword>
<dbReference type="GO" id="GO:0052381">
    <property type="term" value="F:tRNA dimethylallyltransferase activity"/>
    <property type="evidence" value="ECO:0007669"/>
    <property type="project" value="UniProtKB-EC"/>
</dbReference>
<dbReference type="InterPro" id="IPR018022">
    <property type="entry name" value="IPT"/>
</dbReference>
<proteinExistence type="inferred from homology"/>
<evidence type="ECO:0000256" key="6">
    <source>
        <dbReference type="ARBA" id="ARBA00022741"/>
    </source>
</evidence>
<comment type="similarity">
    <text evidence="2">Belongs to the IPP transferase family.</text>
</comment>
<dbReference type="STRING" id="554055.A0A2P6V1C8"/>
<keyword evidence="6" id="KW-0547">Nucleotide-binding</keyword>
<dbReference type="Proteomes" id="UP000239649">
    <property type="component" value="Unassembled WGS sequence"/>
</dbReference>
<dbReference type="InterPro" id="IPR027417">
    <property type="entry name" value="P-loop_NTPase"/>
</dbReference>
<evidence type="ECO:0000256" key="10">
    <source>
        <dbReference type="SAM" id="MobiDB-lite"/>
    </source>
</evidence>
<evidence type="ECO:0000256" key="3">
    <source>
        <dbReference type="ARBA" id="ARBA00012665"/>
    </source>
</evidence>
<dbReference type="AlphaFoldDB" id="A0A2P6V1C8"/>
<keyword evidence="5" id="KW-0819">tRNA processing</keyword>
<evidence type="ECO:0000256" key="9">
    <source>
        <dbReference type="ARBA" id="ARBA00049563"/>
    </source>
</evidence>
<comment type="caution">
    <text evidence="11">The sequence shown here is derived from an EMBL/GenBank/DDBJ whole genome shotgun (WGS) entry which is preliminary data.</text>
</comment>
<dbReference type="PANTHER" id="PTHR11088">
    <property type="entry name" value="TRNA DIMETHYLALLYLTRANSFERASE"/>
    <property type="match status" value="1"/>
</dbReference>
<comment type="cofactor">
    <cofactor evidence="1">
        <name>Mg(2+)</name>
        <dbReference type="ChEBI" id="CHEBI:18420"/>
    </cofactor>
</comment>
<dbReference type="HAMAP" id="MF_00185">
    <property type="entry name" value="IPP_trans"/>
    <property type="match status" value="1"/>
</dbReference>
<dbReference type="GO" id="GO:0006400">
    <property type="term" value="P:tRNA modification"/>
    <property type="evidence" value="ECO:0007669"/>
    <property type="project" value="TreeGrafter"/>
</dbReference>
<protein>
    <recommendedName>
        <fullName evidence="3">tRNA dimethylallyltransferase</fullName>
        <ecNumber evidence="3">2.5.1.75</ecNumber>
    </recommendedName>
</protein>
<reference evidence="11 12" key="1">
    <citation type="journal article" date="2018" name="Plant J.">
        <title>Genome sequences of Chlorella sorokiniana UTEX 1602 and Micractinium conductrix SAG 241.80: implications to maltose excretion by a green alga.</title>
        <authorList>
            <person name="Arriola M.B."/>
            <person name="Velmurugan N."/>
            <person name="Zhang Y."/>
            <person name="Plunkett M.H."/>
            <person name="Hondzo H."/>
            <person name="Barney B.M."/>
        </authorList>
    </citation>
    <scope>NUCLEOTIDE SEQUENCE [LARGE SCALE GENOMIC DNA]</scope>
    <source>
        <strain evidence="11 12">SAG 241.80</strain>
    </source>
</reference>
<gene>
    <name evidence="11" type="ORF">C2E20_8464</name>
</gene>
<evidence type="ECO:0000313" key="11">
    <source>
        <dbReference type="EMBL" id="PSC67902.1"/>
    </source>
</evidence>
<dbReference type="Pfam" id="PF01715">
    <property type="entry name" value="IPPT"/>
    <property type="match status" value="1"/>
</dbReference>
<feature type="region of interest" description="Disordered" evidence="10">
    <location>
        <begin position="1"/>
        <end position="28"/>
    </location>
</feature>
<name>A0A2P6V1C8_9CHLO</name>
<dbReference type="EC" id="2.5.1.75" evidence="3"/>
<evidence type="ECO:0000256" key="7">
    <source>
        <dbReference type="ARBA" id="ARBA00022840"/>
    </source>
</evidence>
<dbReference type="SUPFAM" id="SSF52540">
    <property type="entry name" value="P-loop containing nucleoside triphosphate hydrolases"/>
    <property type="match status" value="2"/>
</dbReference>
<keyword evidence="4" id="KW-0808">Transferase</keyword>
<keyword evidence="12" id="KW-1185">Reference proteome</keyword>
<dbReference type="OrthoDB" id="775260at2759"/>
<keyword evidence="8" id="KW-0460">Magnesium</keyword>
<feature type="region of interest" description="Disordered" evidence="10">
    <location>
        <begin position="493"/>
        <end position="547"/>
    </location>
</feature>
<dbReference type="GO" id="GO:0009691">
    <property type="term" value="P:cytokinin biosynthetic process"/>
    <property type="evidence" value="ECO:0007669"/>
    <property type="project" value="TreeGrafter"/>
</dbReference>
<dbReference type="PANTHER" id="PTHR11088:SF60">
    <property type="entry name" value="TRNA DIMETHYLALLYLTRANSFERASE"/>
    <property type="match status" value="1"/>
</dbReference>